<feature type="non-terminal residue" evidence="1">
    <location>
        <position position="111"/>
    </location>
</feature>
<name>A0ABD2RZ70_9SOLN</name>
<proteinExistence type="predicted"/>
<evidence type="ECO:0000313" key="2">
    <source>
        <dbReference type="Proteomes" id="UP001627284"/>
    </source>
</evidence>
<comment type="caution">
    <text evidence="1">The sequence shown here is derived from an EMBL/GenBank/DDBJ whole genome shotgun (WGS) entry which is preliminary data.</text>
</comment>
<evidence type="ECO:0000313" key="1">
    <source>
        <dbReference type="EMBL" id="KAL3337218.1"/>
    </source>
</evidence>
<dbReference type="EMBL" id="JBJKTR010000017">
    <property type="protein sequence ID" value="KAL3337218.1"/>
    <property type="molecule type" value="Genomic_DNA"/>
</dbReference>
<gene>
    <name evidence="1" type="ORF">AABB24_029730</name>
</gene>
<accession>A0ABD2RZ70</accession>
<keyword evidence="2" id="KW-1185">Reference proteome</keyword>
<dbReference type="AlphaFoldDB" id="A0ABD2RZ70"/>
<reference evidence="1 2" key="1">
    <citation type="submission" date="2024-05" db="EMBL/GenBank/DDBJ databases">
        <title>De novo assembly of an allotetraploid wild potato.</title>
        <authorList>
            <person name="Hosaka A.J."/>
        </authorList>
    </citation>
    <scope>NUCLEOTIDE SEQUENCE [LARGE SCALE GENOMIC DNA]</scope>
    <source>
        <tissue evidence="1">Young leaves</tissue>
    </source>
</reference>
<organism evidence="1 2">
    <name type="scientific">Solanum stoloniferum</name>
    <dbReference type="NCBI Taxonomy" id="62892"/>
    <lineage>
        <taxon>Eukaryota</taxon>
        <taxon>Viridiplantae</taxon>
        <taxon>Streptophyta</taxon>
        <taxon>Embryophyta</taxon>
        <taxon>Tracheophyta</taxon>
        <taxon>Spermatophyta</taxon>
        <taxon>Magnoliopsida</taxon>
        <taxon>eudicotyledons</taxon>
        <taxon>Gunneridae</taxon>
        <taxon>Pentapetalae</taxon>
        <taxon>asterids</taxon>
        <taxon>lamiids</taxon>
        <taxon>Solanales</taxon>
        <taxon>Solanaceae</taxon>
        <taxon>Solanoideae</taxon>
        <taxon>Solaneae</taxon>
        <taxon>Solanum</taxon>
    </lineage>
</organism>
<protein>
    <submittedName>
        <fullName evidence="1">Uncharacterized protein</fullName>
    </submittedName>
</protein>
<sequence length="111" mass="12915">IDSVIDLKLQIGSVKEGLLCLRTLTDHFPEINDEHDEVYSLITRVTAMAYEAEYVMDSCLTYSYPLWYKVLWISETVENIKLVNEVVRETCERKKIDVTVHKVKKTSTFLV</sequence>
<feature type="non-terminal residue" evidence="1">
    <location>
        <position position="1"/>
    </location>
</feature>
<dbReference type="Proteomes" id="UP001627284">
    <property type="component" value="Unassembled WGS sequence"/>
</dbReference>